<comment type="caution">
    <text evidence="2">The sequence shown here is derived from an EMBL/GenBank/DDBJ whole genome shotgun (WGS) entry which is preliminary data.</text>
</comment>
<sequence length="296" mass="33298">MAAAADHDNDPKLHLPKRATPSPTSPPQETSLDSPRTSSPLINLIGLPLHPVDHLPSDADLTIDLPSNHLRPYLRIAYDALEPQLSAFLDSSDDDCLILDYAPYWAARARPLRFLQPLLRVLHRFLRHPVRARVGKRRADHARGIHGLVPDDSGVSEAYRFSVVIADCDVVAVRSCCELQRDYLKLLETDMYHKPDVLGYSLRWCQTSSTLLGMTCLSGWRDRNRGREARAGVEVPRNEEDGSFTGKDIPATLRLVMVEEEEFRAAAAEMGRLFGDAELHDRYISEFLSFIVNYKG</sequence>
<accession>A0AAV9DH12</accession>
<feature type="compositionally biased region" description="Basic and acidic residues" evidence="1">
    <location>
        <begin position="1"/>
        <end position="13"/>
    </location>
</feature>
<dbReference type="EMBL" id="JAUJYO010000013">
    <property type="protein sequence ID" value="KAK1300210.1"/>
    <property type="molecule type" value="Genomic_DNA"/>
</dbReference>
<evidence type="ECO:0000313" key="3">
    <source>
        <dbReference type="Proteomes" id="UP001180020"/>
    </source>
</evidence>
<protein>
    <submittedName>
        <fullName evidence="2">UDP-rhamnose:rhamnosyltransferase 1</fullName>
    </submittedName>
</protein>
<dbReference type="SUPFAM" id="SSF53756">
    <property type="entry name" value="UDP-Glycosyltransferase/glycogen phosphorylase"/>
    <property type="match status" value="1"/>
</dbReference>
<gene>
    <name evidence="2" type="primary">GT4</name>
    <name evidence="2" type="ORF">QJS10_CPB13g00242</name>
</gene>
<dbReference type="AlphaFoldDB" id="A0AAV9DH12"/>
<organism evidence="2 3">
    <name type="scientific">Acorus calamus</name>
    <name type="common">Sweet flag</name>
    <dbReference type="NCBI Taxonomy" id="4465"/>
    <lineage>
        <taxon>Eukaryota</taxon>
        <taxon>Viridiplantae</taxon>
        <taxon>Streptophyta</taxon>
        <taxon>Embryophyta</taxon>
        <taxon>Tracheophyta</taxon>
        <taxon>Spermatophyta</taxon>
        <taxon>Magnoliopsida</taxon>
        <taxon>Liliopsida</taxon>
        <taxon>Acoraceae</taxon>
        <taxon>Acorus</taxon>
    </lineage>
</organism>
<name>A0AAV9DH12_ACOCL</name>
<evidence type="ECO:0000313" key="2">
    <source>
        <dbReference type="EMBL" id="KAK1300210.1"/>
    </source>
</evidence>
<proteinExistence type="predicted"/>
<feature type="compositionally biased region" description="Polar residues" evidence="1">
    <location>
        <begin position="28"/>
        <end position="37"/>
    </location>
</feature>
<evidence type="ECO:0000256" key="1">
    <source>
        <dbReference type="SAM" id="MobiDB-lite"/>
    </source>
</evidence>
<keyword evidence="3" id="KW-1185">Reference proteome</keyword>
<feature type="region of interest" description="Disordered" evidence="1">
    <location>
        <begin position="1"/>
        <end position="37"/>
    </location>
</feature>
<reference evidence="2" key="2">
    <citation type="submission" date="2023-06" db="EMBL/GenBank/DDBJ databases">
        <authorList>
            <person name="Ma L."/>
            <person name="Liu K.-W."/>
            <person name="Li Z."/>
            <person name="Hsiao Y.-Y."/>
            <person name="Qi Y."/>
            <person name="Fu T."/>
            <person name="Tang G."/>
            <person name="Zhang D."/>
            <person name="Sun W.-H."/>
            <person name="Liu D.-K."/>
            <person name="Li Y."/>
            <person name="Chen G.-Z."/>
            <person name="Liu X.-D."/>
            <person name="Liao X.-Y."/>
            <person name="Jiang Y.-T."/>
            <person name="Yu X."/>
            <person name="Hao Y."/>
            <person name="Huang J."/>
            <person name="Zhao X.-W."/>
            <person name="Ke S."/>
            <person name="Chen Y.-Y."/>
            <person name="Wu W.-L."/>
            <person name="Hsu J.-L."/>
            <person name="Lin Y.-F."/>
            <person name="Huang M.-D."/>
            <person name="Li C.-Y."/>
            <person name="Huang L."/>
            <person name="Wang Z.-W."/>
            <person name="Zhao X."/>
            <person name="Zhong W.-Y."/>
            <person name="Peng D.-H."/>
            <person name="Ahmad S."/>
            <person name="Lan S."/>
            <person name="Zhang J.-S."/>
            <person name="Tsai W.-C."/>
            <person name="Van De Peer Y."/>
            <person name="Liu Z.-J."/>
        </authorList>
    </citation>
    <scope>NUCLEOTIDE SEQUENCE</scope>
    <source>
        <strain evidence="2">CP</strain>
        <tissue evidence="2">Leaves</tissue>
    </source>
</reference>
<reference evidence="2" key="1">
    <citation type="journal article" date="2023" name="Nat. Commun.">
        <title>Diploid and tetraploid genomes of Acorus and the evolution of monocots.</title>
        <authorList>
            <person name="Ma L."/>
            <person name="Liu K.W."/>
            <person name="Li Z."/>
            <person name="Hsiao Y.Y."/>
            <person name="Qi Y."/>
            <person name="Fu T."/>
            <person name="Tang G.D."/>
            <person name="Zhang D."/>
            <person name="Sun W.H."/>
            <person name="Liu D.K."/>
            <person name="Li Y."/>
            <person name="Chen G.Z."/>
            <person name="Liu X.D."/>
            <person name="Liao X.Y."/>
            <person name="Jiang Y.T."/>
            <person name="Yu X."/>
            <person name="Hao Y."/>
            <person name="Huang J."/>
            <person name="Zhao X.W."/>
            <person name="Ke S."/>
            <person name="Chen Y.Y."/>
            <person name="Wu W.L."/>
            <person name="Hsu J.L."/>
            <person name="Lin Y.F."/>
            <person name="Huang M.D."/>
            <person name="Li C.Y."/>
            <person name="Huang L."/>
            <person name="Wang Z.W."/>
            <person name="Zhao X."/>
            <person name="Zhong W.Y."/>
            <person name="Peng D.H."/>
            <person name="Ahmad S."/>
            <person name="Lan S."/>
            <person name="Zhang J.S."/>
            <person name="Tsai W.C."/>
            <person name="Van de Peer Y."/>
            <person name="Liu Z.J."/>
        </authorList>
    </citation>
    <scope>NUCLEOTIDE SEQUENCE</scope>
    <source>
        <strain evidence="2">CP</strain>
    </source>
</reference>
<dbReference type="Proteomes" id="UP001180020">
    <property type="component" value="Unassembled WGS sequence"/>
</dbReference>